<accession>A0A9D2LDW1</accession>
<dbReference type="InterPro" id="IPR016047">
    <property type="entry name" value="M23ase_b-sheet_dom"/>
</dbReference>
<dbReference type="Pfam" id="PF01551">
    <property type="entry name" value="Peptidase_M23"/>
    <property type="match status" value="1"/>
</dbReference>
<feature type="compositionally biased region" description="Basic and acidic residues" evidence="1">
    <location>
        <begin position="278"/>
        <end position="299"/>
    </location>
</feature>
<dbReference type="PANTHER" id="PTHR21666">
    <property type="entry name" value="PEPTIDASE-RELATED"/>
    <property type="match status" value="1"/>
</dbReference>
<reference evidence="3" key="2">
    <citation type="submission" date="2021-04" db="EMBL/GenBank/DDBJ databases">
        <authorList>
            <person name="Gilroy R."/>
        </authorList>
    </citation>
    <scope>NUCLEOTIDE SEQUENCE</scope>
    <source>
        <strain evidence="3">ChiHjej13B12-24818</strain>
    </source>
</reference>
<reference evidence="3" key="1">
    <citation type="journal article" date="2021" name="PeerJ">
        <title>Extensive microbial diversity within the chicken gut microbiome revealed by metagenomics and culture.</title>
        <authorList>
            <person name="Gilroy R."/>
            <person name="Ravi A."/>
            <person name="Getino M."/>
            <person name="Pursley I."/>
            <person name="Horton D.L."/>
            <person name="Alikhan N.F."/>
            <person name="Baker D."/>
            <person name="Gharbi K."/>
            <person name="Hall N."/>
            <person name="Watson M."/>
            <person name="Adriaenssens E.M."/>
            <person name="Foster-Nyarko E."/>
            <person name="Jarju S."/>
            <person name="Secka A."/>
            <person name="Antonio M."/>
            <person name="Oren A."/>
            <person name="Chaudhuri R.R."/>
            <person name="La Ragione R."/>
            <person name="Hildebrand F."/>
            <person name="Pallen M.J."/>
        </authorList>
    </citation>
    <scope>NUCLEOTIDE SEQUENCE</scope>
    <source>
        <strain evidence="3">ChiHjej13B12-24818</strain>
    </source>
</reference>
<dbReference type="Gene3D" id="6.10.250.3150">
    <property type="match status" value="1"/>
</dbReference>
<dbReference type="InterPro" id="IPR050570">
    <property type="entry name" value="Cell_wall_metabolism_enzyme"/>
</dbReference>
<feature type="compositionally biased region" description="Basic and acidic residues" evidence="1">
    <location>
        <begin position="200"/>
        <end position="221"/>
    </location>
</feature>
<dbReference type="SUPFAM" id="SSF51261">
    <property type="entry name" value="Duplicated hybrid motif"/>
    <property type="match status" value="1"/>
</dbReference>
<evidence type="ECO:0000313" key="4">
    <source>
        <dbReference type="Proteomes" id="UP000823823"/>
    </source>
</evidence>
<feature type="compositionally biased region" description="Acidic residues" evidence="1">
    <location>
        <begin position="110"/>
        <end position="126"/>
    </location>
</feature>
<comment type="caution">
    <text evidence="3">The sequence shown here is derived from an EMBL/GenBank/DDBJ whole genome shotgun (WGS) entry which is preliminary data.</text>
</comment>
<feature type="compositionally biased region" description="Gly residues" evidence="1">
    <location>
        <begin position="307"/>
        <end position="319"/>
    </location>
</feature>
<evidence type="ECO:0000256" key="1">
    <source>
        <dbReference type="SAM" id="MobiDB-lite"/>
    </source>
</evidence>
<dbReference type="EMBL" id="DWZH01000071">
    <property type="protein sequence ID" value="HJB10769.1"/>
    <property type="molecule type" value="Genomic_DNA"/>
</dbReference>
<proteinExistence type="predicted"/>
<feature type="compositionally biased region" description="Basic and acidic residues" evidence="1">
    <location>
        <begin position="243"/>
        <end position="254"/>
    </location>
</feature>
<protein>
    <submittedName>
        <fullName evidence="3">Peptidoglycan DD-metalloendopeptidase family protein</fullName>
    </submittedName>
</protein>
<feature type="region of interest" description="Disordered" evidence="1">
    <location>
        <begin position="184"/>
        <end position="326"/>
    </location>
</feature>
<dbReference type="Proteomes" id="UP000823823">
    <property type="component" value="Unassembled WGS sequence"/>
</dbReference>
<sequence>MSLHSLRRPLSSLTVALLVLVPLLAAPTPTVFAEGSKEDKIAEREEVDQELEDLRLELDGVNDELADTYLALAETELEIPKAQDALDEAREELAEAREEDRLTGERLEAAEEEEERLSGEVEEGQEEVDRSDGELAEVAIAAYKGGGPPSPATVYVGGQEPQDTVDRSMNYRLTMASQGAQLTGLREDQAVNENSADRLTAVREEIDDLKGKAEEAVQRTEDAEEDATQAKQDLDDLYTQQQEQRDDLAAKKSEYEDDEAELETRSSTLDDEIAELAQEERERAEREEREERERQERENQNSPQSSSGGGESSAGGGGSSAASSSGWIRPIDMRMNSNFGWRTHPIWGTRRLHAGVDFAAACGTGVKATHSGRVIARTHNSGAGNKLILSHGMRNGKLMTSSYHHLQGFSVPVGASVSAGQTVAQVGNTGGSTGCHLHFEIHEDGNAVNPTNYV</sequence>
<dbReference type="Gene3D" id="2.70.70.10">
    <property type="entry name" value="Glucose Permease (Domain IIA)"/>
    <property type="match status" value="1"/>
</dbReference>
<dbReference type="PANTHER" id="PTHR21666:SF270">
    <property type="entry name" value="MUREIN HYDROLASE ACTIVATOR ENVC"/>
    <property type="match status" value="1"/>
</dbReference>
<dbReference type="CDD" id="cd12797">
    <property type="entry name" value="M23_peptidase"/>
    <property type="match status" value="1"/>
</dbReference>
<feature type="compositionally biased region" description="Basic and acidic residues" evidence="1">
    <location>
        <begin position="87"/>
        <end position="109"/>
    </location>
</feature>
<dbReference type="GO" id="GO:0004222">
    <property type="term" value="F:metalloendopeptidase activity"/>
    <property type="evidence" value="ECO:0007669"/>
    <property type="project" value="TreeGrafter"/>
</dbReference>
<dbReference type="AlphaFoldDB" id="A0A9D2LDW1"/>
<name>A0A9D2LDW1_9MICO</name>
<organism evidence="3 4">
    <name type="scientific">Candidatus Brachybacterium merdavium</name>
    <dbReference type="NCBI Taxonomy" id="2838513"/>
    <lineage>
        <taxon>Bacteria</taxon>
        <taxon>Bacillati</taxon>
        <taxon>Actinomycetota</taxon>
        <taxon>Actinomycetes</taxon>
        <taxon>Micrococcales</taxon>
        <taxon>Dermabacteraceae</taxon>
        <taxon>Brachybacterium</taxon>
    </lineage>
</organism>
<gene>
    <name evidence="3" type="ORF">H9786_09620</name>
</gene>
<feature type="domain" description="M23ase beta-sheet core" evidence="2">
    <location>
        <begin position="352"/>
        <end position="450"/>
    </location>
</feature>
<feature type="region of interest" description="Disordered" evidence="1">
    <location>
        <begin position="85"/>
        <end position="163"/>
    </location>
</feature>
<evidence type="ECO:0000259" key="2">
    <source>
        <dbReference type="Pfam" id="PF01551"/>
    </source>
</evidence>
<dbReference type="InterPro" id="IPR011055">
    <property type="entry name" value="Dup_hybrid_motif"/>
</dbReference>
<evidence type="ECO:0000313" key="3">
    <source>
        <dbReference type="EMBL" id="HJB10769.1"/>
    </source>
</evidence>